<protein>
    <submittedName>
        <fullName evidence="1">Uncharacterized protein</fullName>
    </submittedName>
</protein>
<proteinExistence type="predicted"/>
<gene>
    <name evidence="1" type="ORF">LCGC14_0357310</name>
</gene>
<dbReference type="EMBL" id="LAZR01000274">
    <property type="protein sequence ID" value="KKN77757.1"/>
    <property type="molecule type" value="Genomic_DNA"/>
</dbReference>
<dbReference type="AlphaFoldDB" id="A0A0F9TS16"/>
<organism evidence="1">
    <name type="scientific">marine sediment metagenome</name>
    <dbReference type="NCBI Taxonomy" id="412755"/>
    <lineage>
        <taxon>unclassified sequences</taxon>
        <taxon>metagenomes</taxon>
        <taxon>ecological metagenomes</taxon>
    </lineage>
</organism>
<name>A0A0F9TS16_9ZZZZ</name>
<sequence>MTVELTPQERRQFIEWLEGQQTKSPHIDKGIYNALVKTNITMLAKLERQEQEALQTVIDLLVSL</sequence>
<comment type="caution">
    <text evidence="1">The sequence shown here is derived from an EMBL/GenBank/DDBJ whole genome shotgun (WGS) entry which is preliminary data.</text>
</comment>
<evidence type="ECO:0000313" key="1">
    <source>
        <dbReference type="EMBL" id="KKN77757.1"/>
    </source>
</evidence>
<accession>A0A0F9TS16</accession>
<reference evidence="1" key="1">
    <citation type="journal article" date="2015" name="Nature">
        <title>Complex archaea that bridge the gap between prokaryotes and eukaryotes.</title>
        <authorList>
            <person name="Spang A."/>
            <person name="Saw J.H."/>
            <person name="Jorgensen S.L."/>
            <person name="Zaremba-Niedzwiedzka K."/>
            <person name="Martijn J."/>
            <person name="Lind A.E."/>
            <person name="van Eijk R."/>
            <person name="Schleper C."/>
            <person name="Guy L."/>
            <person name="Ettema T.J."/>
        </authorList>
    </citation>
    <scope>NUCLEOTIDE SEQUENCE</scope>
</reference>